<comment type="caution">
    <text evidence="6">The sequence shown here is derived from an EMBL/GenBank/DDBJ whole genome shotgun (WGS) entry which is preliminary data.</text>
</comment>
<comment type="similarity">
    <text evidence="3">Belongs to the IRAK1BP1 family.</text>
</comment>
<keyword evidence="5" id="KW-0539">Nucleus</keyword>
<comment type="subcellular location">
    <subcellularLocation>
        <location evidence="2">Cytoplasm</location>
    </subcellularLocation>
    <subcellularLocation>
        <location evidence="1">Nucleus</location>
    </subcellularLocation>
</comment>
<organism evidence="6 7">
    <name type="scientific">Cirrhinus mrigala</name>
    <name type="common">Mrigala</name>
    <dbReference type="NCBI Taxonomy" id="683832"/>
    <lineage>
        <taxon>Eukaryota</taxon>
        <taxon>Metazoa</taxon>
        <taxon>Chordata</taxon>
        <taxon>Craniata</taxon>
        <taxon>Vertebrata</taxon>
        <taxon>Euteleostomi</taxon>
        <taxon>Actinopterygii</taxon>
        <taxon>Neopterygii</taxon>
        <taxon>Teleostei</taxon>
        <taxon>Ostariophysi</taxon>
        <taxon>Cypriniformes</taxon>
        <taxon>Cyprinidae</taxon>
        <taxon>Labeoninae</taxon>
        <taxon>Labeonini</taxon>
        <taxon>Cirrhinus</taxon>
    </lineage>
</organism>
<dbReference type="InterPro" id="IPR030312">
    <property type="entry name" value="IRAK1BP1"/>
</dbReference>
<dbReference type="Proteomes" id="UP001529510">
    <property type="component" value="Unassembled WGS sequence"/>
</dbReference>
<proteinExistence type="inferred from homology"/>
<evidence type="ECO:0000256" key="1">
    <source>
        <dbReference type="ARBA" id="ARBA00004123"/>
    </source>
</evidence>
<evidence type="ECO:0000313" key="6">
    <source>
        <dbReference type="EMBL" id="KAL0157972.1"/>
    </source>
</evidence>
<dbReference type="EMBL" id="JAMKFB020000023">
    <property type="protein sequence ID" value="KAL0157972.1"/>
    <property type="molecule type" value="Genomic_DNA"/>
</dbReference>
<evidence type="ECO:0000256" key="2">
    <source>
        <dbReference type="ARBA" id="ARBA00004496"/>
    </source>
</evidence>
<gene>
    <name evidence="6" type="ORF">M9458_046048</name>
</gene>
<dbReference type="AlphaFoldDB" id="A0ABD0N8N1"/>
<sequence>MAHSPSRVFATVSPTAGDVYRDENELAFNRGRKQTPLHTQSSARVVQMTGCAELSYPPDRATVTISVKNSKENVNDVTNSVTRRLEYILQT</sequence>
<evidence type="ECO:0000256" key="5">
    <source>
        <dbReference type="ARBA" id="ARBA00023242"/>
    </source>
</evidence>
<dbReference type="PANTHER" id="PTHR18842">
    <property type="entry name" value="INTERLEUKIN-1 RECEPTOR-ASSOCIATED KINASE 1-BINDING PROTEIN 1"/>
    <property type="match status" value="1"/>
</dbReference>
<dbReference type="GO" id="GO:0005634">
    <property type="term" value="C:nucleus"/>
    <property type="evidence" value="ECO:0007669"/>
    <property type="project" value="UniProtKB-SubCell"/>
</dbReference>
<accession>A0ABD0N8N1</accession>
<keyword evidence="7" id="KW-1185">Reference proteome</keyword>
<dbReference type="GO" id="GO:0005737">
    <property type="term" value="C:cytoplasm"/>
    <property type="evidence" value="ECO:0007669"/>
    <property type="project" value="UniProtKB-SubCell"/>
</dbReference>
<dbReference type="PANTHER" id="PTHR18842:SF2">
    <property type="entry name" value="INTERLEUKIN-1 RECEPTOR-ASSOCIATED KINASE 1-BINDING PROTEIN 1"/>
    <property type="match status" value="1"/>
</dbReference>
<dbReference type="InterPro" id="IPR007497">
    <property type="entry name" value="SIMPL/DUF541"/>
</dbReference>
<evidence type="ECO:0000313" key="7">
    <source>
        <dbReference type="Proteomes" id="UP001529510"/>
    </source>
</evidence>
<dbReference type="Pfam" id="PF04402">
    <property type="entry name" value="SIMPL"/>
    <property type="match status" value="1"/>
</dbReference>
<name>A0ABD0N8N1_CIRMR</name>
<protein>
    <submittedName>
        <fullName evidence="6">Uncharacterized protein</fullName>
    </submittedName>
</protein>
<reference evidence="6 7" key="1">
    <citation type="submission" date="2024-05" db="EMBL/GenBank/DDBJ databases">
        <title>Genome sequencing and assembly of Indian major carp, Cirrhinus mrigala (Hamilton, 1822).</title>
        <authorList>
            <person name="Mohindra V."/>
            <person name="Chowdhury L.M."/>
            <person name="Lal K."/>
            <person name="Jena J.K."/>
        </authorList>
    </citation>
    <scope>NUCLEOTIDE SEQUENCE [LARGE SCALE GENOMIC DNA]</scope>
    <source>
        <strain evidence="6">CM1030</strain>
        <tissue evidence="6">Blood</tissue>
    </source>
</reference>
<keyword evidence="4" id="KW-0963">Cytoplasm</keyword>
<feature type="non-terminal residue" evidence="6">
    <location>
        <position position="91"/>
    </location>
</feature>
<evidence type="ECO:0000256" key="3">
    <source>
        <dbReference type="ARBA" id="ARBA00005509"/>
    </source>
</evidence>
<evidence type="ECO:0000256" key="4">
    <source>
        <dbReference type="ARBA" id="ARBA00022490"/>
    </source>
</evidence>